<comment type="pathway">
    <text evidence="1">Amino-sugar metabolism; 1,6-anhydro-N-acetylmuramate degradation.</text>
</comment>
<keyword evidence="1" id="KW-0547">Nucleotide-binding</keyword>
<accession>A0ABU7ML85</accession>
<dbReference type="EC" id="2.7.1.170" evidence="1"/>
<dbReference type="RefSeq" id="WP_330500715.1">
    <property type="nucleotide sequence ID" value="NZ_JAZDWZ010000005.1"/>
</dbReference>
<sequence>MKNKYKIIGLMSGTSVDGLDIALVNIEDSNELKIELQKFDIVKYPNELKNKIIKAINNQATTKDICSLNFEIAYFYAECVNNFLKDSNIKNNEIDLISSHGQTIYHLIDPSGSQVKSTLQIGDISVISKKTNIMTVGDFRTADMALSGQGAPLVPIFDYYLNKDKNYVSLFQNIGGMSNVSVIYKDIDKVFAFDNGPGNILIDLAVNKLYNQECDYDSKIALKGKINNQIISFLLDDPYYKTKPPKSTGREKYTSLFVDNLIAKFIDVPKEDLIHSLTYFSALVIANSYKDFIFKDNQDYKVFVSGGGARNKLMVQYLKELIDYPVLLSDQININYDAKEAIAFAFLGYLNLKNINSNVKNATGAQKYTVLGKIAK</sequence>
<dbReference type="PANTHER" id="PTHR30605:SF0">
    <property type="entry name" value="ANHYDRO-N-ACETYLMURAMIC ACID KINASE"/>
    <property type="match status" value="1"/>
</dbReference>
<dbReference type="SUPFAM" id="SSF53067">
    <property type="entry name" value="Actin-like ATPase domain"/>
    <property type="match status" value="1"/>
</dbReference>
<keyword evidence="1 2" id="KW-0418">Kinase</keyword>
<dbReference type="PANTHER" id="PTHR30605">
    <property type="entry name" value="ANHYDRO-N-ACETYLMURAMIC ACID KINASE"/>
    <property type="match status" value="1"/>
</dbReference>
<keyword evidence="1 2" id="KW-0808">Transferase</keyword>
<keyword evidence="3" id="KW-1185">Reference proteome</keyword>
<dbReference type="NCBIfam" id="NF007148">
    <property type="entry name" value="PRK09585.3-2"/>
    <property type="match status" value="1"/>
</dbReference>
<dbReference type="Gene3D" id="3.30.420.40">
    <property type="match status" value="2"/>
</dbReference>
<comment type="similarity">
    <text evidence="1">Belongs to the anhydro-N-acetylmuramic acid kinase family.</text>
</comment>
<dbReference type="CDD" id="cd24050">
    <property type="entry name" value="ASKHA_NBD_ANMK"/>
    <property type="match status" value="1"/>
</dbReference>
<comment type="catalytic activity">
    <reaction evidence="1">
        <text>1,6-anhydro-N-acetyl-beta-muramate + ATP + H2O = N-acetyl-D-muramate 6-phosphate + ADP + H(+)</text>
        <dbReference type="Rhea" id="RHEA:24952"/>
        <dbReference type="ChEBI" id="CHEBI:15377"/>
        <dbReference type="ChEBI" id="CHEBI:15378"/>
        <dbReference type="ChEBI" id="CHEBI:30616"/>
        <dbReference type="ChEBI" id="CHEBI:58690"/>
        <dbReference type="ChEBI" id="CHEBI:58722"/>
        <dbReference type="ChEBI" id="CHEBI:456216"/>
        <dbReference type="EC" id="2.7.1.170"/>
    </reaction>
</comment>
<dbReference type="InterPro" id="IPR005338">
    <property type="entry name" value="Anhydro_N_Ac-Mur_kinase"/>
</dbReference>
<organism evidence="2 3">
    <name type="scientific">Mycoplasmopsis ciconiae</name>
    <dbReference type="NCBI Taxonomy" id="561067"/>
    <lineage>
        <taxon>Bacteria</taxon>
        <taxon>Bacillati</taxon>
        <taxon>Mycoplasmatota</taxon>
        <taxon>Mycoplasmoidales</taxon>
        <taxon>Metamycoplasmataceae</taxon>
        <taxon>Mycoplasmopsis</taxon>
    </lineage>
</organism>
<gene>
    <name evidence="1" type="primary">anmK</name>
    <name evidence="2" type="ORF">V2E24_01795</name>
</gene>
<comment type="caution">
    <text evidence="2">The sequence shown here is derived from an EMBL/GenBank/DDBJ whole genome shotgun (WGS) entry which is preliminary data.</text>
</comment>
<keyword evidence="1" id="KW-0067">ATP-binding</keyword>
<evidence type="ECO:0000313" key="3">
    <source>
        <dbReference type="Proteomes" id="UP001344817"/>
    </source>
</evidence>
<dbReference type="GO" id="GO:0016301">
    <property type="term" value="F:kinase activity"/>
    <property type="evidence" value="ECO:0007669"/>
    <property type="project" value="UniProtKB-KW"/>
</dbReference>
<feature type="binding site" evidence="1">
    <location>
        <begin position="13"/>
        <end position="20"/>
    </location>
    <ligand>
        <name>ATP</name>
        <dbReference type="ChEBI" id="CHEBI:30616"/>
    </ligand>
</feature>
<name>A0ABU7ML85_9BACT</name>
<dbReference type="EMBL" id="JAZDWZ010000005">
    <property type="protein sequence ID" value="MEE3928301.1"/>
    <property type="molecule type" value="Genomic_DNA"/>
</dbReference>
<evidence type="ECO:0000313" key="2">
    <source>
        <dbReference type="EMBL" id="MEE3928301.1"/>
    </source>
</evidence>
<comment type="pathway">
    <text evidence="1">Cell wall biogenesis; peptidoglycan recycling.</text>
</comment>
<proteinExistence type="inferred from homology"/>
<protein>
    <recommendedName>
        <fullName evidence="1">Anhydro-N-acetylmuramic acid kinase</fullName>
        <ecNumber evidence="1">2.7.1.170</ecNumber>
    </recommendedName>
    <alternativeName>
        <fullName evidence="1">AnhMurNAc kinase</fullName>
    </alternativeName>
</protein>
<reference evidence="2" key="1">
    <citation type="submission" date="2024-01" db="EMBL/GenBank/DDBJ databases">
        <title>Genome sequence of Mycoplasma ciconiae type strain DSM 25251.</title>
        <authorList>
            <person name="Spergser J."/>
        </authorList>
    </citation>
    <scope>NUCLEOTIDE SEQUENCE [LARGE SCALE GENOMIC DNA]</scope>
    <source>
        <strain evidence="2">DSM 25251</strain>
    </source>
</reference>
<evidence type="ECO:0000256" key="1">
    <source>
        <dbReference type="HAMAP-Rule" id="MF_01270"/>
    </source>
</evidence>
<keyword evidence="1" id="KW-0119">Carbohydrate metabolism</keyword>
<dbReference type="Pfam" id="PF03702">
    <property type="entry name" value="AnmK"/>
    <property type="match status" value="1"/>
</dbReference>
<dbReference type="HAMAP" id="MF_01270">
    <property type="entry name" value="AnhMurNAc_kinase"/>
    <property type="match status" value="1"/>
</dbReference>
<dbReference type="Proteomes" id="UP001344817">
    <property type="component" value="Unassembled WGS sequence"/>
</dbReference>
<dbReference type="InterPro" id="IPR043129">
    <property type="entry name" value="ATPase_NBD"/>
</dbReference>
<comment type="function">
    <text evidence="1">Catalyzes the specific phosphorylation of 1,6-anhydro-N-acetylmuramic acid (anhMurNAc) with the simultaneous cleavage of the 1,6-anhydro ring, generating MurNAc-6-P. Is required for the utilization of anhMurNAc either imported from the medium or derived from its own cell wall murein, and thus plays a role in cell wall recycling.</text>
</comment>